<evidence type="ECO:0000313" key="4">
    <source>
        <dbReference type="Proteomes" id="UP001321473"/>
    </source>
</evidence>
<keyword evidence="2" id="KW-0472">Membrane</keyword>
<dbReference type="EMBL" id="JARKHS020000572">
    <property type="protein sequence ID" value="KAK8788669.1"/>
    <property type="molecule type" value="Genomic_DNA"/>
</dbReference>
<organism evidence="3 4">
    <name type="scientific">Amblyomma americanum</name>
    <name type="common">Lone star tick</name>
    <dbReference type="NCBI Taxonomy" id="6943"/>
    <lineage>
        <taxon>Eukaryota</taxon>
        <taxon>Metazoa</taxon>
        <taxon>Ecdysozoa</taxon>
        <taxon>Arthropoda</taxon>
        <taxon>Chelicerata</taxon>
        <taxon>Arachnida</taxon>
        <taxon>Acari</taxon>
        <taxon>Parasitiformes</taxon>
        <taxon>Ixodida</taxon>
        <taxon>Ixodoidea</taxon>
        <taxon>Ixodidae</taxon>
        <taxon>Amblyomminae</taxon>
        <taxon>Amblyomma</taxon>
    </lineage>
</organism>
<comment type="caution">
    <text evidence="3">The sequence shown here is derived from an EMBL/GenBank/DDBJ whole genome shotgun (WGS) entry which is preliminary data.</text>
</comment>
<sequence>MAGSKTSADSPTGGIGTVTTTRDGLATTRHASSSMYGRAPAAGDFGGGRRSKASQLFELGDRTDRPGSLTAWCIACGAFFFIVFALSWIAVDYLRPRMRMGENLTVASGAGNADEIRHVLRSKPALTERSASRRRRTNASLSAM</sequence>
<evidence type="ECO:0000313" key="3">
    <source>
        <dbReference type="EMBL" id="KAK8788669.1"/>
    </source>
</evidence>
<gene>
    <name evidence="3" type="ORF">V5799_021556</name>
</gene>
<keyword evidence="4" id="KW-1185">Reference proteome</keyword>
<name>A0AAQ4FN20_AMBAM</name>
<feature type="region of interest" description="Disordered" evidence="1">
    <location>
        <begin position="1"/>
        <end position="50"/>
    </location>
</feature>
<dbReference type="Proteomes" id="UP001321473">
    <property type="component" value="Unassembled WGS sequence"/>
</dbReference>
<evidence type="ECO:0000256" key="1">
    <source>
        <dbReference type="SAM" id="MobiDB-lite"/>
    </source>
</evidence>
<protein>
    <submittedName>
        <fullName evidence="3">Uncharacterized protein</fullName>
    </submittedName>
</protein>
<keyword evidence="2" id="KW-0812">Transmembrane</keyword>
<accession>A0AAQ4FN20</accession>
<dbReference type="AlphaFoldDB" id="A0AAQ4FN20"/>
<reference evidence="3 4" key="1">
    <citation type="journal article" date="2023" name="Arcadia Sci">
        <title>De novo assembly of a long-read Amblyomma americanum tick genome.</title>
        <authorList>
            <person name="Chou S."/>
            <person name="Poskanzer K.E."/>
            <person name="Rollins M."/>
            <person name="Thuy-Boun P.S."/>
        </authorList>
    </citation>
    <scope>NUCLEOTIDE SEQUENCE [LARGE SCALE GENOMIC DNA]</scope>
    <source>
        <strain evidence="3">F_SG_1</strain>
        <tissue evidence="3">Salivary glands</tissue>
    </source>
</reference>
<feature type="region of interest" description="Disordered" evidence="1">
    <location>
        <begin position="124"/>
        <end position="144"/>
    </location>
</feature>
<proteinExistence type="predicted"/>
<feature type="transmembrane region" description="Helical" evidence="2">
    <location>
        <begin position="69"/>
        <end position="91"/>
    </location>
</feature>
<keyword evidence="2" id="KW-1133">Transmembrane helix</keyword>
<feature type="compositionally biased region" description="Polar residues" evidence="1">
    <location>
        <begin position="1"/>
        <end position="10"/>
    </location>
</feature>
<evidence type="ECO:0000256" key="2">
    <source>
        <dbReference type="SAM" id="Phobius"/>
    </source>
</evidence>